<dbReference type="InterPro" id="IPR036890">
    <property type="entry name" value="HATPase_C_sf"/>
</dbReference>
<keyword evidence="6 12" id="KW-0418">Kinase</keyword>
<dbReference type="GO" id="GO:0016301">
    <property type="term" value="F:kinase activity"/>
    <property type="evidence" value="ECO:0007669"/>
    <property type="project" value="UniProtKB-KW"/>
</dbReference>
<dbReference type="InterPro" id="IPR025828">
    <property type="entry name" value="Put_sensor_dom"/>
</dbReference>
<evidence type="ECO:0000256" key="2">
    <source>
        <dbReference type="ARBA" id="ARBA00012438"/>
    </source>
</evidence>
<evidence type="ECO:0000256" key="6">
    <source>
        <dbReference type="ARBA" id="ARBA00022777"/>
    </source>
</evidence>
<evidence type="ECO:0000256" key="5">
    <source>
        <dbReference type="ARBA" id="ARBA00022741"/>
    </source>
</evidence>
<feature type="domain" description="Putative sensor" evidence="11">
    <location>
        <begin position="28"/>
        <end position="203"/>
    </location>
</feature>
<comment type="catalytic activity">
    <reaction evidence="1">
        <text>ATP + protein L-histidine = ADP + protein N-phospho-L-histidine.</text>
        <dbReference type="EC" id="2.7.13.3"/>
    </reaction>
</comment>
<keyword evidence="13" id="KW-1185">Reference proteome</keyword>
<feature type="domain" description="Signal transduction histidine kinase subgroup 3 dimerisation and phosphoacceptor" evidence="10">
    <location>
        <begin position="233"/>
        <end position="300"/>
    </location>
</feature>
<evidence type="ECO:0000256" key="9">
    <source>
        <dbReference type="SAM" id="Phobius"/>
    </source>
</evidence>
<evidence type="ECO:0000256" key="1">
    <source>
        <dbReference type="ARBA" id="ARBA00000085"/>
    </source>
</evidence>
<comment type="caution">
    <text evidence="12">The sequence shown here is derived from an EMBL/GenBank/DDBJ whole genome shotgun (WGS) entry which is preliminary data.</text>
</comment>
<dbReference type="EC" id="2.7.13.3" evidence="2"/>
<dbReference type="Gene3D" id="3.30.565.10">
    <property type="entry name" value="Histidine kinase-like ATPase, C-terminal domain"/>
    <property type="match status" value="1"/>
</dbReference>
<evidence type="ECO:0000256" key="8">
    <source>
        <dbReference type="ARBA" id="ARBA00023012"/>
    </source>
</evidence>
<reference evidence="13" key="1">
    <citation type="submission" date="2023-07" db="EMBL/GenBank/DDBJ databases">
        <title>30 novel species of actinomycetes from the DSMZ collection.</title>
        <authorList>
            <person name="Nouioui I."/>
        </authorList>
    </citation>
    <scope>NUCLEOTIDE SEQUENCE [LARGE SCALE GENOMIC DNA]</scope>
    <source>
        <strain evidence="13">DSM 44917</strain>
    </source>
</reference>
<evidence type="ECO:0000313" key="12">
    <source>
        <dbReference type="EMBL" id="MDT0307561.1"/>
    </source>
</evidence>
<name>A0ABU2L7L4_9ACTN</name>
<keyword evidence="8" id="KW-0902">Two-component regulatory system</keyword>
<accession>A0ABU2L7L4</accession>
<dbReference type="Pfam" id="PF13796">
    <property type="entry name" value="Sensor"/>
    <property type="match status" value="1"/>
</dbReference>
<gene>
    <name evidence="12" type="ORF">RM780_11375</name>
</gene>
<keyword evidence="4" id="KW-0808">Transferase</keyword>
<evidence type="ECO:0000259" key="10">
    <source>
        <dbReference type="Pfam" id="PF07730"/>
    </source>
</evidence>
<protein>
    <recommendedName>
        <fullName evidence="2">histidine kinase</fullName>
        <ecNumber evidence="2">2.7.13.3</ecNumber>
    </recommendedName>
</protein>
<dbReference type="Gene3D" id="1.20.5.1930">
    <property type="match status" value="1"/>
</dbReference>
<dbReference type="Proteomes" id="UP001183388">
    <property type="component" value="Unassembled WGS sequence"/>
</dbReference>
<evidence type="ECO:0000256" key="4">
    <source>
        <dbReference type="ARBA" id="ARBA00022679"/>
    </source>
</evidence>
<evidence type="ECO:0000313" key="13">
    <source>
        <dbReference type="Proteomes" id="UP001183388"/>
    </source>
</evidence>
<keyword evidence="9" id="KW-0472">Membrane</keyword>
<evidence type="ECO:0000259" key="11">
    <source>
        <dbReference type="Pfam" id="PF13796"/>
    </source>
</evidence>
<dbReference type="PANTHER" id="PTHR24421:SF10">
    <property type="entry name" value="NITRATE_NITRITE SENSOR PROTEIN NARQ"/>
    <property type="match status" value="1"/>
</dbReference>
<dbReference type="RefSeq" id="WP_311630516.1">
    <property type="nucleotide sequence ID" value="NZ_JAVREN010000013.1"/>
</dbReference>
<keyword evidence="5" id="KW-0547">Nucleotide-binding</keyword>
<dbReference type="InterPro" id="IPR050482">
    <property type="entry name" value="Sensor_HK_TwoCompSys"/>
</dbReference>
<keyword evidence="9" id="KW-1133">Transmembrane helix</keyword>
<feature type="transmembrane region" description="Helical" evidence="9">
    <location>
        <begin position="113"/>
        <end position="134"/>
    </location>
</feature>
<evidence type="ECO:0000256" key="3">
    <source>
        <dbReference type="ARBA" id="ARBA00022553"/>
    </source>
</evidence>
<sequence>MSTTMHGINRERAREGLVAAGRGLALTPLTIVISLTLFVLFVVSLCLIPVAAGLWTTPAVVEAIRAHAGRRRRLARQWAGLAVPAGYLPPPPGAGPVRRCMHQLGDAATWRDALWLLADSVGGFVTALLPWTLLGYAVYGLVLLAGVWRPIVGASGTFWYAFVPISDGTTAALAALTGIGLALLGLAVNPLLIRSHFLIARALIGAPEKRLLAQRVARLTETRHDALDNSAAELRRIERDLHDGAQARLVAMGMSLGTIEALIEKDPGQAKRLLAQARQNSAEALAELRDLVRGIHPPVLAERGLGDAARALALRTELPVEVDVDLPGRLEEPAETAAYFAISEVLTNAAKHAQAERAWLDIYYSRADRTLRIALTDNGRGGATPEGGSGLRGLERRIGAFDGVLAVSSPPGGPTLVTIEIPCAEAAPGARRG</sequence>
<evidence type="ECO:0000256" key="7">
    <source>
        <dbReference type="ARBA" id="ARBA00022840"/>
    </source>
</evidence>
<feature type="transmembrane region" description="Helical" evidence="9">
    <location>
        <begin position="168"/>
        <end position="192"/>
    </location>
</feature>
<dbReference type="EMBL" id="JAVREN010000013">
    <property type="protein sequence ID" value="MDT0307561.1"/>
    <property type="molecule type" value="Genomic_DNA"/>
</dbReference>
<dbReference type="CDD" id="cd16917">
    <property type="entry name" value="HATPase_UhpB-NarQ-NarX-like"/>
    <property type="match status" value="1"/>
</dbReference>
<dbReference type="PANTHER" id="PTHR24421">
    <property type="entry name" value="NITRATE/NITRITE SENSOR PROTEIN NARX-RELATED"/>
    <property type="match status" value="1"/>
</dbReference>
<dbReference type="SUPFAM" id="SSF55874">
    <property type="entry name" value="ATPase domain of HSP90 chaperone/DNA topoisomerase II/histidine kinase"/>
    <property type="match status" value="1"/>
</dbReference>
<keyword evidence="9" id="KW-0812">Transmembrane</keyword>
<proteinExistence type="predicted"/>
<dbReference type="Pfam" id="PF07730">
    <property type="entry name" value="HisKA_3"/>
    <property type="match status" value="1"/>
</dbReference>
<keyword evidence="3" id="KW-0597">Phosphoprotein</keyword>
<organism evidence="12 13">
    <name type="scientific">Streptomyces boetiae</name>
    <dbReference type="NCBI Taxonomy" id="3075541"/>
    <lineage>
        <taxon>Bacteria</taxon>
        <taxon>Bacillati</taxon>
        <taxon>Actinomycetota</taxon>
        <taxon>Actinomycetes</taxon>
        <taxon>Kitasatosporales</taxon>
        <taxon>Streptomycetaceae</taxon>
        <taxon>Streptomyces</taxon>
    </lineage>
</organism>
<feature type="transmembrane region" description="Helical" evidence="9">
    <location>
        <begin position="141"/>
        <end position="162"/>
    </location>
</feature>
<feature type="transmembrane region" description="Helical" evidence="9">
    <location>
        <begin position="24"/>
        <end position="52"/>
    </location>
</feature>
<keyword evidence="7" id="KW-0067">ATP-binding</keyword>
<dbReference type="InterPro" id="IPR011712">
    <property type="entry name" value="Sig_transdc_His_kin_sub3_dim/P"/>
</dbReference>